<protein>
    <submittedName>
        <fullName evidence="5">Micrococcal nuclease-like protein</fullName>
    </submittedName>
</protein>
<dbReference type="GO" id="GO:0016787">
    <property type="term" value="F:hydrolase activity"/>
    <property type="evidence" value="ECO:0007669"/>
    <property type="project" value="UniProtKB-KW"/>
</dbReference>
<dbReference type="AlphaFoldDB" id="A0A1Z5HRI2"/>
<name>A0A1Z5HRI2_9FIRM</name>
<reference evidence="6" key="1">
    <citation type="journal article" date="2017" name="Appl. Environ. Microbiol.">
        <title>Genomic analysis of Calderihabitans maritimus KKC1, a thermophilic hydrogenogenic carboxydotrophic bacterium isolated from marine sediment.</title>
        <authorList>
            <person name="Omae K."/>
            <person name="Yoneda Y."/>
            <person name="Fukuyama Y."/>
            <person name="Yoshida T."/>
            <person name="Sako Y."/>
        </authorList>
    </citation>
    <scope>NUCLEOTIDE SEQUENCE [LARGE SCALE GENOMIC DNA]</scope>
    <source>
        <strain evidence="6">KKC1</strain>
    </source>
</reference>
<evidence type="ECO:0000259" key="4">
    <source>
        <dbReference type="PROSITE" id="PS50830"/>
    </source>
</evidence>
<dbReference type="Pfam" id="PF00565">
    <property type="entry name" value="SNase"/>
    <property type="match status" value="1"/>
</dbReference>
<gene>
    <name evidence="5" type="ORF">KKC1_12180</name>
</gene>
<dbReference type="EMBL" id="BDGJ01000044">
    <property type="protein sequence ID" value="GAW92058.1"/>
    <property type="molecule type" value="Genomic_DNA"/>
</dbReference>
<accession>A0A1Z5HRI2</accession>
<keyword evidence="2" id="KW-0255">Endonuclease</keyword>
<dbReference type="PROSITE" id="PS01123">
    <property type="entry name" value="TNASE_1"/>
    <property type="match status" value="1"/>
</dbReference>
<sequence length="172" mass="19706">MKRYFLGTLLLVLGFLVVAGRGENRFLELIPAPFHPPGQLVAKVERVVDGDTIIVRLNKGRKERVRLIGIDTPETKHPSKGVEPYGREATAFTRRLVEGRWVKLELDVQERDRYGRLLSYVYIGDTFVNAELVRRGYARVMTVPPNVKYADLFLSLEQEARRQKRGLWGLGN</sequence>
<dbReference type="InterPro" id="IPR035437">
    <property type="entry name" value="SNase_OB-fold_sf"/>
</dbReference>
<dbReference type="GO" id="GO:0003676">
    <property type="term" value="F:nucleic acid binding"/>
    <property type="evidence" value="ECO:0007669"/>
    <property type="project" value="InterPro"/>
</dbReference>
<dbReference type="Proteomes" id="UP000197032">
    <property type="component" value="Unassembled WGS sequence"/>
</dbReference>
<evidence type="ECO:0000256" key="3">
    <source>
        <dbReference type="ARBA" id="ARBA00022801"/>
    </source>
</evidence>
<dbReference type="RefSeq" id="WP_088553492.1">
    <property type="nucleotide sequence ID" value="NZ_BDGJ01000044.1"/>
</dbReference>
<feature type="domain" description="TNase-like" evidence="4">
    <location>
        <begin position="38"/>
        <end position="170"/>
    </location>
</feature>
<dbReference type="InterPro" id="IPR016071">
    <property type="entry name" value="Staphylococal_nuclease_OB-fold"/>
</dbReference>
<evidence type="ECO:0000256" key="1">
    <source>
        <dbReference type="ARBA" id="ARBA00022722"/>
    </source>
</evidence>
<keyword evidence="6" id="KW-1185">Reference proteome</keyword>
<organism evidence="5 6">
    <name type="scientific">Calderihabitans maritimus</name>
    <dbReference type="NCBI Taxonomy" id="1246530"/>
    <lineage>
        <taxon>Bacteria</taxon>
        <taxon>Bacillati</taxon>
        <taxon>Bacillota</taxon>
        <taxon>Clostridia</taxon>
        <taxon>Neomoorellales</taxon>
        <taxon>Calderihabitantaceae</taxon>
        <taxon>Calderihabitans</taxon>
    </lineage>
</organism>
<dbReference type="CDD" id="cd00175">
    <property type="entry name" value="SNc"/>
    <property type="match status" value="1"/>
</dbReference>
<dbReference type="PANTHER" id="PTHR12302">
    <property type="entry name" value="EBNA2 BINDING PROTEIN P100"/>
    <property type="match status" value="1"/>
</dbReference>
<dbReference type="GO" id="GO:0004519">
    <property type="term" value="F:endonuclease activity"/>
    <property type="evidence" value="ECO:0007669"/>
    <property type="project" value="UniProtKB-KW"/>
</dbReference>
<dbReference type="PANTHER" id="PTHR12302:SF3">
    <property type="entry name" value="SERINE_THREONINE-PROTEIN KINASE 31"/>
    <property type="match status" value="1"/>
</dbReference>
<evidence type="ECO:0000313" key="5">
    <source>
        <dbReference type="EMBL" id="GAW92058.1"/>
    </source>
</evidence>
<dbReference type="SMART" id="SM00318">
    <property type="entry name" value="SNc"/>
    <property type="match status" value="1"/>
</dbReference>
<evidence type="ECO:0000256" key="2">
    <source>
        <dbReference type="ARBA" id="ARBA00022759"/>
    </source>
</evidence>
<evidence type="ECO:0000313" key="6">
    <source>
        <dbReference type="Proteomes" id="UP000197032"/>
    </source>
</evidence>
<comment type="caution">
    <text evidence="5">The sequence shown here is derived from an EMBL/GenBank/DDBJ whole genome shotgun (WGS) entry which is preliminary data.</text>
</comment>
<dbReference type="InterPro" id="IPR002071">
    <property type="entry name" value="Thermonucl_AS"/>
</dbReference>
<keyword evidence="1" id="KW-0540">Nuclease</keyword>
<dbReference type="Gene3D" id="2.40.50.90">
    <property type="match status" value="1"/>
</dbReference>
<dbReference type="PROSITE" id="PS50830">
    <property type="entry name" value="TNASE_3"/>
    <property type="match status" value="1"/>
</dbReference>
<dbReference type="OrthoDB" id="4376109at2"/>
<dbReference type="SUPFAM" id="SSF50199">
    <property type="entry name" value="Staphylococcal nuclease"/>
    <property type="match status" value="1"/>
</dbReference>
<keyword evidence="3" id="KW-0378">Hydrolase</keyword>
<proteinExistence type="predicted"/>